<dbReference type="AlphaFoldDB" id="A0A5J4YTC4"/>
<dbReference type="EMBL" id="VRMN01000004">
    <property type="protein sequence ID" value="KAA8494465.1"/>
    <property type="molecule type" value="Genomic_DNA"/>
</dbReference>
<reference evidence="2" key="1">
    <citation type="journal article" date="2019" name="Nat. Commun.">
        <title>Expansion of phycobilisome linker gene families in mesophilic red algae.</title>
        <authorList>
            <person name="Lee J."/>
            <person name="Kim D."/>
            <person name="Bhattacharya D."/>
            <person name="Yoon H.S."/>
        </authorList>
    </citation>
    <scope>NUCLEOTIDE SEQUENCE [LARGE SCALE GENOMIC DNA]</scope>
    <source>
        <strain evidence="2">CCMP 1328</strain>
    </source>
</reference>
<evidence type="ECO:0000313" key="1">
    <source>
        <dbReference type="EMBL" id="KAA8494465.1"/>
    </source>
</evidence>
<comment type="caution">
    <text evidence="1">The sequence shown here is derived from an EMBL/GenBank/DDBJ whole genome shotgun (WGS) entry which is preliminary data.</text>
</comment>
<sequence>MCRGRVLLKLHVGRLERRYGGKHRLKLTEFHGRLKSFVFKPKLRVTSESGSSLVSSTRAHKFEFTDHRQV</sequence>
<accession>A0A5J4YTC4</accession>
<name>A0A5J4YTC4_PORPP</name>
<protein>
    <submittedName>
        <fullName evidence="1">Uncharacterized protein</fullName>
    </submittedName>
</protein>
<proteinExistence type="predicted"/>
<keyword evidence="2" id="KW-1185">Reference proteome</keyword>
<evidence type="ECO:0000313" key="2">
    <source>
        <dbReference type="Proteomes" id="UP000324585"/>
    </source>
</evidence>
<organism evidence="1 2">
    <name type="scientific">Porphyridium purpureum</name>
    <name type="common">Red alga</name>
    <name type="synonym">Porphyridium cruentum</name>
    <dbReference type="NCBI Taxonomy" id="35688"/>
    <lineage>
        <taxon>Eukaryota</taxon>
        <taxon>Rhodophyta</taxon>
        <taxon>Bangiophyceae</taxon>
        <taxon>Porphyridiales</taxon>
        <taxon>Porphyridiaceae</taxon>
        <taxon>Porphyridium</taxon>
    </lineage>
</organism>
<gene>
    <name evidence="1" type="ORF">FVE85_2706</name>
</gene>
<dbReference type="Proteomes" id="UP000324585">
    <property type="component" value="Unassembled WGS sequence"/>
</dbReference>